<reference evidence="9" key="3">
    <citation type="submission" date="2025-09" db="UniProtKB">
        <authorList>
            <consortium name="Ensembl"/>
        </authorList>
    </citation>
    <scope>IDENTIFICATION</scope>
</reference>
<feature type="compositionally biased region" description="Basic and acidic residues" evidence="7">
    <location>
        <begin position="635"/>
        <end position="647"/>
    </location>
</feature>
<organism evidence="9 10">
    <name type="scientific">Nothobranchius furzeri</name>
    <name type="common">Turquoise killifish</name>
    <dbReference type="NCBI Taxonomy" id="105023"/>
    <lineage>
        <taxon>Eukaryota</taxon>
        <taxon>Metazoa</taxon>
        <taxon>Chordata</taxon>
        <taxon>Craniata</taxon>
        <taxon>Vertebrata</taxon>
        <taxon>Euteleostomi</taxon>
        <taxon>Actinopterygii</taxon>
        <taxon>Neopterygii</taxon>
        <taxon>Teleostei</taxon>
        <taxon>Neoteleostei</taxon>
        <taxon>Acanthomorphata</taxon>
        <taxon>Ovalentaria</taxon>
        <taxon>Atherinomorphae</taxon>
        <taxon>Cyprinodontiformes</taxon>
        <taxon>Nothobranchiidae</taxon>
        <taxon>Nothobranchius</taxon>
    </lineage>
</organism>
<dbReference type="InterPro" id="IPR013098">
    <property type="entry name" value="Ig_I-set"/>
</dbReference>
<evidence type="ECO:0000256" key="6">
    <source>
        <dbReference type="ARBA" id="ARBA00048679"/>
    </source>
</evidence>
<feature type="domain" description="Ig-like" evidence="8">
    <location>
        <begin position="1097"/>
        <end position="1185"/>
    </location>
</feature>
<feature type="compositionally biased region" description="Low complexity" evidence="7">
    <location>
        <begin position="292"/>
        <end position="310"/>
    </location>
</feature>
<feature type="compositionally biased region" description="Polar residues" evidence="7">
    <location>
        <begin position="736"/>
        <end position="747"/>
    </location>
</feature>
<feature type="region of interest" description="Disordered" evidence="7">
    <location>
        <begin position="160"/>
        <end position="327"/>
    </location>
</feature>
<feature type="region of interest" description="Disordered" evidence="7">
    <location>
        <begin position="546"/>
        <end position="573"/>
    </location>
</feature>
<dbReference type="PANTHER" id="PTHR47091">
    <property type="entry name" value="ALPHA-PROTEIN KINASE 2-RELATED"/>
    <property type="match status" value="1"/>
</dbReference>
<feature type="compositionally biased region" description="Basic and acidic residues" evidence="7">
    <location>
        <begin position="610"/>
        <end position="620"/>
    </location>
</feature>
<dbReference type="EC" id="2.7.11.1" evidence="2"/>
<feature type="compositionally biased region" description="Polar residues" evidence="7">
    <location>
        <begin position="432"/>
        <end position="447"/>
    </location>
</feature>
<feature type="compositionally biased region" description="Polar residues" evidence="7">
    <location>
        <begin position="311"/>
        <end position="327"/>
    </location>
</feature>
<keyword evidence="10" id="KW-1185">Reference proteome</keyword>
<dbReference type="GO" id="GO:0055013">
    <property type="term" value="P:cardiac muscle cell development"/>
    <property type="evidence" value="ECO:0007669"/>
    <property type="project" value="TreeGrafter"/>
</dbReference>
<evidence type="ECO:0000256" key="4">
    <source>
        <dbReference type="ARBA" id="ARBA00023319"/>
    </source>
</evidence>
<evidence type="ECO:0000256" key="3">
    <source>
        <dbReference type="ARBA" id="ARBA00022737"/>
    </source>
</evidence>
<dbReference type="Ensembl" id="ENSNFUT00015005492.1">
    <property type="protein sequence ID" value="ENSNFUP00015005208.1"/>
    <property type="gene ID" value="ENSNFUG00015002604.1"/>
</dbReference>
<dbReference type="SMART" id="SM00409">
    <property type="entry name" value="IG"/>
    <property type="match status" value="2"/>
</dbReference>
<feature type="compositionally biased region" description="Basic and acidic residues" evidence="7">
    <location>
        <begin position="748"/>
        <end position="770"/>
    </location>
</feature>
<dbReference type="InterPro" id="IPR013783">
    <property type="entry name" value="Ig-like_fold"/>
</dbReference>
<evidence type="ECO:0000259" key="8">
    <source>
        <dbReference type="PROSITE" id="PS50835"/>
    </source>
</evidence>
<feature type="domain" description="Ig-like" evidence="8">
    <location>
        <begin position="51"/>
        <end position="130"/>
    </location>
</feature>
<dbReference type="InterPro" id="IPR036179">
    <property type="entry name" value="Ig-like_dom_sf"/>
</dbReference>
<dbReference type="GO" id="GO:0004674">
    <property type="term" value="F:protein serine/threonine kinase activity"/>
    <property type="evidence" value="ECO:0007669"/>
    <property type="project" value="UniProtKB-EC"/>
</dbReference>
<dbReference type="InterPro" id="IPR003599">
    <property type="entry name" value="Ig_sub"/>
</dbReference>
<name>A0A8C6KGB2_NOTFU</name>
<accession>A0A8C6KGB2</accession>
<dbReference type="InterPro" id="IPR003598">
    <property type="entry name" value="Ig_sub2"/>
</dbReference>
<dbReference type="FunFam" id="2.60.40.10:FF:000069">
    <property type="entry name" value="Alpha-protein kinase 3"/>
    <property type="match status" value="1"/>
</dbReference>
<dbReference type="SMART" id="SM00408">
    <property type="entry name" value="IGc2"/>
    <property type="match status" value="2"/>
</dbReference>
<comment type="catalytic activity">
    <reaction evidence="6">
        <text>L-seryl-[protein] + ATP = O-phospho-L-seryl-[protein] + ADP + H(+)</text>
        <dbReference type="Rhea" id="RHEA:17989"/>
        <dbReference type="Rhea" id="RHEA-COMP:9863"/>
        <dbReference type="Rhea" id="RHEA-COMP:11604"/>
        <dbReference type="ChEBI" id="CHEBI:15378"/>
        <dbReference type="ChEBI" id="CHEBI:29999"/>
        <dbReference type="ChEBI" id="CHEBI:30616"/>
        <dbReference type="ChEBI" id="CHEBI:83421"/>
        <dbReference type="ChEBI" id="CHEBI:456216"/>
        <dbReference type="EC" id="2.7.11.1"/>
    </reaction>
</comment>
<feature type="compositionally biased region" description="Basic and acidic residues" evidence="7">
    <location>
        <begin position="1081"/>
        <end position="1090"/>
    </location>
</feature>
<keyword evidence="4" id="KW-0393">Immunoglobulin domain</keyword>
<keyword evidence="3" id="KW-0677">Repeat</keyword>
<dbReference type="Pfam" id="PF07679">
    <property type="entry name" value="I-set"/>
    <property type="match status" value="2"/>
</dbReference>
<feature type="region of interest" description="Disordered" evidence="7">
    <location>
        <begin position="725"/>
        <end position="773"/>
    </location>
</feature>
<feature type="compositionally biased region" description="Polar residues" evidence="7">
    <location>
        <begin position="413"/>
        <end position="424"/>
    </location>
</feature>
<feature type="compositionally biased region" description="Polar residues" evidence="7">
    <location>
        <begin position="621"/>
        <end position="631"/>
    </location>
</feature>
<proteinExistence type="inferred from homology"/>
<evidence type="ECO:0000256" key="1">
    <source>
        <dbReference type="ARBA" id="ARBA00008651"/>
    </source>
</evidence>
<dbReference type="SUPFAM" id="SSF48726">
    <property type="entry name" value="Immunoglobulin"/>
    <property type="match status" value="2"/>
</dbReference>
<reference evidence="9" key="1">
    <citation type="submission" date="2014-08" db="EMBL/GenBank/DDBJ databases">
        <authorList>
            <person name="Senf B."/>
            <person name="Petzold A."/>
            <person name="Downie B.R."/>
            <person name="Koch P."/>
            <person name="Platzer M."/>
        </authorList>
    </citation>
    <scope>NUCLEOTIDE SEQUENCE [LARGE SCALE GENOMIC DNA]</scope>
    <source>
        <strain evidence="9">GRZ</strain>
    </source>
</reference>
<protein>
    <recommendedName>
        <fullName evidence="2">non-specific serine/threonine protein kinase</fullName>
        <ecNumber evidence="2">2.7.11.1</ecNumber>
    </recommendedName>
</protein>
<evidence type="ECO:0000313" key="9">
    <source>
        <dbReference type="Ensembl" id="ENSNFUP00015005208.1"/>
    </source>
</evidence>
<dbReference type="GeneTree" id="ENSGT00940000158534"/>
<feature type="compositionally biased region" description="Basic and acidic residues" evidence="7">
    <location>
        <begin position="161"/>
        <end position="180"/>
    </location>
</feature>
<feature type="compositionally biased region" description="Low complexity" evidence="7">
    <location>
        <begin position="1032"/>
        <end position="1045"/>
    </location>
</feature>
<reference evidence="9" key="2">
    <citation type="submission" date="2025-08" db="UniProtKB">
        <authorList>
            <consortium name="Ensembl"/>
        </authorList>
    </citation>
    <scope>IDENTIFICATION</scope>
</reference>
<comment type="similarity">
    <text evidence="1">Belongs to the protein kinase superfamily. Alpha-type protein kinase family. ALPK subfamily.</text>
</comment>
<dbReference type="GO" id="GO:0005634">
    <property type="term" value="C:nucleus"/>
    <property type="evidence" value="ECO:0007669"/>
    <property type="project" value="TreeGrafter"/>
</dbReference>
<feature type="region of interest" description="Disordered" evidence="7">
    <location>
        <begin position="346"/>
        <end position="532"/>
    </location>
</feature>
<feature type="compositionally biased region" description="Basic and acidic residues" evidence="7">
    <location>
        <begin position="388"/>
        <end position="402"/>
    </location>
</feature>
<dbReference type="Gene3D" id="2.60.40.10">
    <property type="entry name" value="Immunoglobulins"/>
    <property type="match status" value="2"/>
</dbReference>
<evidence type="ECO:0000256" key="2">
    <source>
        <dbReference type="ARBA" id="ARBA00012513"/>
    </source>
</evidence>
<dbReference type="PANTHER" id="PTHR47091:SF1">
    <property type="entry name" value="ALPHA-PROTEIN KINASE 3"/>
    <property type="match status" value="1"/>
</dbReference>
<sequence>MGSRRNGRSSNGNDGSGIGRSGSCSYISNVRPENRSTLCSVMALLTAETQPCFETTLKSKAVSENCTVKFSCVVTGYPAPQVTWYKDDEQLDRLCGLPKYEIFCKGQNHSLHIYNCSVEDAAVYQASAINLKGIVSCSGVLEVGEMNEFKIHQRYFAKLKQRAENRSRESKDKENQERHRTASPNRTQRKCRSEMEVVISTPSPTGEEAGPRAEAGLQEAMMEEPGRKAAPASDGAESAKSNGQTSKGGNSESKTYVNDPAPNSKHQAQTTFVSKKIKISSSAKVPKADAVVRSASSERTTESETPPSVTQAAVQVNRNPEVTELKNNLNSATDFKLIKTENEISATKEAAFGKSSSKDEKPAASESRVAACSRFTQAENKYRKWQKHGRDGGHPDAEKQTETRNPIPPVPSMQKQSTKSTNLNLKREIHATKQSTAMDNGRKSTASFAERFTRSFSHKSPDIRTVLTQSPPEVAESQKSETETSQQSASPPAVPGEVTPAHAGMNGNDAPVSPEPPPDECANKSHPPRKTDDIAASCLCAGLRTTSSGSRELNESRPEMFSPQKKAPLEIPGGAENLAGCKVSPAVQQSQVDTAIKTVEGTETRDVEKAEVSKKSKSDSCETLETKTAAQLVTEENKTGQKNDSGNKHSGVAETKMDEPIPTAEAKSCSDLPKPKSDELTTSLPALNWTSENIKSRIYSPKPPKPEPEVISIAELLRSQIKALESPVHPNLEPRPTTQTSRGSQDVINDKNYKSESKTFKPDNKTETSIRDAPVTNPKATLVVIYQQLHENGASVPAQASNEALISLKDTEIHERSTKYNKAEVDANREAGPLNKVPSEGYSVISDSGRTNAKQGPFYLSSNNDNKPKTVIPQSQVTVTSVKTGPQEKNAKILELSSKTAIKGHDIELKRANKTLNSEIPSEEQSTKTHFYESQTSACESRLITNKQENGIPLVPLESPKSDVVISPTPEASPQLKKHNCVSPIPSATTRELASGARRKISTPKSKPEEVTSSADEQTQKDEAAVKSSRISTAAASPGSSRRSPLLQPAGETNSGVERISPISRRKRVSETQTLNLTIHTEGKPAEKTKHNPFKAPQVIRKIRAETFSDASGHVKLWCQFFNILSDSTVKWYKNEEEIAHFKRSAGEETPINLAVAQASSKDSGVYGCSITNEYGTDSTDFLLSAESTLCALLILFCEQLAHICLLPFFPLIVLQSWLECRCTKPLVVS</sequence>
<dbReference type="AlphaFoldDB" id="A0A8C6KGB2"/>
<evidence type="ECO:0000256" key="7">
    <source>
        <dbReference type="SAM" id="MobiDB-lite"/>
    </source>
</evidence>
<feature type="region of interest" description="Disordered" evidence="7">
    <location>
        <begin position="610"/>
        <end position="684"/>
    </location>
</feature>
<dbReference type="InterPro" id="IPR007110">
    <property type="entry name" value="Ig-like_dom"/>
</dbReference>
<feature type="region of interest" description="Disordered" evidence="7">
    <location>
        <begin position="953"/>
        <end position="1091"/>
    </location>
</feature>
<comment type="catalytic activity">
    <reaction evidence="5">
        <text>L-threonyl-[protein] + ATP = O-phospho-L-threonyl-[protein] + ADP + H(+)</text>
        <dbReference type="Rhea" id="RHEA:46608"/>
        <dbReference type="Rhea" id="RHEA-COMP:11060"/>
        <dbReference type="Rhea" id="RHEA-COMP:11605"/>
        <dbReference type="ChEBI" id="CHEBI:15378"/>
        <dbReference type="ChEBI" id="CHEBI:30013"/>
        <dbReference type="ChEBI" id="CHEBI:30616"/>
        <dbReference type="ChEBI" id="CHEBI:61977"/>
        <dbReference type="ChEBI" id="CHEBI:456216"/>
        <dbReference type="EC" id="2.7.11.1"/>
    </reaction>
</comment>
<feature type="compositionally biased region" description="Polar residues" evidence="7">
    <location>
        <begin position="239"/>
        <end position="256"/>
    </location>
</feature>
<evidence type="ECO:0000313" key="10">
    <source>
        <dbReference type="Proteomes" id="UP000694548"/>
    </source>
</evidence>
<dbReference type="PROSITE" id="PS50835">
    <property type="entry name" value="IG_LIKE"/>
    <property type="match status" value="2"/>
</dbReference>
<dbReference type="Proteomes" id="UP000694548">
    <property type="component" value="Chromosome sgr07"/>
</dbReference>
<evidence type="ECO:0000256" key="5">
    <source>
        <dbReference type="ARBA" id="ARBA00047899"/>
    </source>
</evidence>